<dbReference type="PANTHER" id="PTHR22849:SF163">
    <property type="entry name" value="U-BOX DOMAIN-CONTAINING PROTEIN"/>
    <property type="match status" value="1"/>
</dbReference>
<dbReference type="InterPro" id="IPR045185">
    <property type="entry name" value="PUB22/23/24-like"/>
</dbReference>
<name>A0AAE1YMM9_9LAMI</name>
<keyword evidence="2 3" id="KW-0808">Transferase</keyword>
<dbReference type="Gene3D" id="3.30.40.10">
    <property type="entry name" value="Zinc/RING finger domain, C3HC4 (zinc finger)"/>
    <property type="match status" value="1"/>
</dbReference>
<comment type="function">
    <text evidence="3">Functions as an E3 ubiquitin ligase.</text>
</comment>
<dbReference type="InterPro" id="IPR003613">
    <property type="entry name" value="Ubox_domain"/>
</dbReference>
<dbReference type="SMART" id="SM00504">
    <property type="entry name" value="Ubox"/>
    <property type="match status" value="1"/>
</dbReference>
<dbReference type="InterPro" id="IPR013083">
    <property type="entry name" value="Znf_RING/FYVE/PHD"/>
</dbReference>
<evidence type="ECO:0000256" key="2">
    <source>
        <dbReference type="ARBA" id="ARBA00022679"/>
    </source>
</evidence>
<reference evidence="5" key="1">
    <citation type="submission" date="2020-06" db="EMBL/GenBank/DDBJ databases">
        <authorList>
            <person name="Li T."/>
            <person name="Hu X."/>
            <person name="Zhang T."/>
            <person name="Song X."/>
            <person name="Zhang H."/>
            <person name="Dai N."/>
            <person name="Sheng W."/>
            <person name="Hou X."/>
            <person name="Wei L."/>
        </authorList>
    </citation>
    <scope>NUCLEOTIDE SEQUENCE</scope>
    <source>
        <strain evidence="5">3651</strain>
        <tissue evidence="5">Leaf</tissue>
    </source>
</reference>
<evidence type="ECO:0000313" key="5">
    <source>
        <dbReference type="EMBL" id="KAK4432817.1"/>
    </source>
</evidence>
<keyword evidence="3" id="KW-0833">Ubl conjugation pathway</keyword>
<dbReference type="Pfam" id="PF04564">
    <property type="entry name" value="U-box"/>
    <property type="match status" value="1"/>
</dbReference>
<dbReference type="PANTHER" id="PTHR22849">
    <property type="entry name" value="WDSAM1 PROTEIN"/>
    <property type="match status" value="1"/>
</dbReference>
<comment type="pathway">
    <text evidence="1 3">Protein modification; protein ubiquitination.</text>
</comment>
<comment type="catalytic activity">
    <reaction evidence="3">
        <text>S-ubiquitinyl-[E2 ubiquitin-conjugating enzyme]-L-cysteine + [acceptor protein]-L-lysine = [E2 ubiquitin-conjugating enzyme]-L-cysteine + N(6)-ubiquitinyl-[acceptor protein]-L-lysine.</text>
        <dbReference type="EC" id="2.3.2.27"/>
    </reaction>
</comment>
<dbReference type="GO" id="GO:0016567">
    <property type="term" value="P:protein ubiquitination"/>
    <property type="evidence" value="ECO:0007669"/>
    <property type="project" value="UniProtKB-UniRule"/>
</dbReference>
<dbReference type="SUPFAM" id="SSF57850">
    <property type="entry name" value="RING/U-box"/>
    <property type="match status" value="1"/>
</dbReference>
<feature type="domain" description="U-box" evidence="4">
    <location>
        <begin position="1"/>
        <end position="62"/>
    </location>
</feature>
<accession>A0AAE1YMM9</accession>
<organism evidence="5 6">
    <name type="scientific">Sesamum alatum</name>
    <dbReference type="NCBI Taxonomy" id="300844"/>
    <lineage>
        <taxon>Eukaryota</taxon>
        <taxon>Viridiplantae</taxon>
        <taxon>Streptophyta</taxon>
        <taxon>Embryophyta</taxon>
        <taxon>Tracheophyta</taxon>
        <taxon>Spermatophyta</taxon>
        <taxon>Magnoliopsida</taxon>
        <taxon>eudicotyledons</taxon>
        <taxon>Gunneridae</taxon>
        <taxon>Pentapetalae</taxon>
        <taxon>asterids</taxon>
        <taxon>lamiids</taxon>
        <taxon>Lamiales</taxon>
        <taxon>Pedaliaceae</taxon>
        <taxon>Sesamum</taxon>
    </lineage>
</organism>
<dbReference type="Proteomes" id="UP001293254">
    <property type="component" value="Unassembled WGS sequence"/>
</dbReference>
<comment type="caution">
    <text evidence="5">The sequence shown here is derived from an EMBL/GenBank/DDBJ whole genome shotgun (WGS) entry which is preliminary data.</text>
</comment>
<evidence type="ECO:0000259" key="4">
    <source>
        <dbReference type="PROSITE" id="PS51698"/>
    </source>
</evidence>
<dbReference type="EC" id="2.3.2.27" evidence="3"/>
<evidence type="ECO:0000313" key="6">
    <source>
        <dbReference type="Proteomes" id="UP001293254"/>
    </source>
</evidence>
<dbReference type="GO" id="GO:0061630">
    <property type="term" value="F:ubiquitin protein ligase activity"/>
    <property type="evidence" value="ECO:0007669"/>
    <property type="project" value="UniProtKB-UniRule"/>
</dbReference>
<dbReference type="PROSITE" id="PS51698">
    <property type="entry name" value="U_BOX"/>
    <property type="match status" value="1"/>
</dbReference>
<sequence length="135" mass="15002">MSSPIILSSGHTFNWACIQQWLDVGHRTCLISKLPLLEPPSLIPNHTLHNHISNYTLVSFLKPQHNPPNPQTLIHALLPSSSPLDEKLSSLDQLNRICKRDSAICQRLSELGTVSVVLKCTDSSEFGFAAYIEFA</sequence>
<dbReference type="EMBL" id="JACGWO010000003">
    <property type="protein sequence ID" value="KAK4432817.1"/>
    <property type="molecule type" value="Genomic_DNA"/>
</dbReference>
<protein>
    <recommendedName>
        <fullName evidence="3 4">U-box domain-containing protein</fullName>
        <ecNumber evidence="3">2.3.2.27</ecNumber>
    </recommendedName>
    <alternativeName>
        <fullName evidence="3">RING-type E3 ubiquitin transferase PUB</fullName>
    </alternativeName>
</protein>
<proteinExistence type="predicted"/>
<reference evidence="5" key="2">
    <citation type="journal article" date="2024" name="Plant">
        <title>Genomic evolution and insights into agronomic trait innovations of Sesamum species.</title>
        <authorList>
            <person name="Miao H."/>
            <person name="Wang L."/>
            <person name="Qu L."/>
            <person name="Liu H."/>
            <person name="Sun Y."/>
            <person name="Le M."/>
            <person name="Wang Q."/>
            <person name="Wei S."/>
            <person name="Zheng Y."/>
            <person name="Lin W."/>
            <person name="Duan Y."/>
            <person name="Cao H."/>
            <person name="Xiong S."/>
            <person name="Wang X."/>
            <person name="Wei L."/>
            <person name="Li C."/>
            <person name="Ma Q."/>
            <person name="Ju M."/>
            <person name="Zhao R."/>
            <person name="Li G."/>
            <person name="Mu C."/>
            <person name="Tian Q."/>
            <person name="Mei H."/>
            <person name="Zhang T."/>
            <person name="Gao T."/>
            <person name="Zhang H."/>
        </authorList>
    </citation>
    <scope>NUCLEOTIDE SEQUENCE</scope>
    <source>
        <strain evidence="5">3651</strain>
    </source>
</reference>
<gene>
    <name evidence="5" type="ORF">Salat_1043900</name>
</gene>
<dbReference type="AlphaFoldDB" id="A0AAE1YMM9"/>
<evidence type="ECO:0000256" key="3">
    <source>
        <dbReference type="RuleBase" id="RU369093"/>
    </source>
</evidence>
<keyword evidence="6" id="KW-1185">Reference proteome</keyword>
<evidence type="ECO:0000256" key="1">
    <source>
        <dbReference type="ARBA" id="ARBA00004906"/>
    </source>
</evidence>